<evidence type="ECO:0000313" key="11">
    <source>
        <dbReference type="EMBL" id="CAF2017254.1"/>
    </source>
</evidence>
<keyword evidence="6" id="KW-0539">Nucleus</keyword>
<dbReference type="Proteomes" id="UP000663856">
    <property type="component" value="Unassembled WGS sequence"/>
</dbReference>
<dbReference type="EMBL" id="CAJNRG010007072">
    <property type="protein sequence ID" value="CAF2091141.1"/>
    <property type="molecule type" value="Genomic_DNA"/>
</dbReference>
<dbReference type="EMBL" id="CAJOBF010004354">
    <property type="protein sequence ID" value="CAF4134899.1"/>
    <property type="molecule type" value="Genomic_DNA"/>
</dbReference>
<dbReference type="GO" id="GO:0000398">
    <property type="term" value="P:mRNA splicing, via spliceosome"/>
    <property type="evidence" value="ECO:0007669"/>
    <property type="project" value="InterPro"/>
</dbReference>
<dbReference type="Pfam" id="PF12171">
    <property type="entry name" value="zf-C2H2_jaz"/>
    <property type="match status" value="1"/>
</dbReference>
<dbReference type="GO" id="GO:0003677">
    <property type="term" value="F:DNA binding"/>
    <property type="evidence" value="ECO:0007669"/>
    <property type="project" value="UniProtKB-KW"/>
</dbReference>
<feature type="compositionally biased region" description="Basic residues" evidence="7">
    <location>
        <begin position="184"/>
        <end position="194"/>
    </location>
</feature>
<dbReference type="EMBL" id="CAJNOV010008698">
    <property type="protein sequence ID" value="CAF1334737.1"/>
    <property type="molecule type" value="Genomic_DNA"/>
</dbReference>
<dbReference type="PANTHER" id="PTHR45986">
    <property type="entry name" value="ZINC FINGER MATRIN-TYPE PROTEIN 2"/>
    <property type="match status" value="1"/>
</dbReference>
<sequence>MSVPGIRCDDHRRRWDVREFEKKASDRIENLRSVKKKTNTTDESDDDDNNDDDDDEKQKQRKSDEKKIARTLLQARECKVDLESRLGKSVIVTKATAPSDAGGYYCNVCDCIVKDSINFLDHINGKKHQRNMGMSMRVERSNVDQVRKRIELNKAKQNEVEKEYNFDERMKELKEEEEKMRAQRRDKKKDGKKRKLEEYQSTNDNDNGVEDDMAAVMGFSGFGSSKK</sequence>
<proteinExistence type="predicted"/>
<dbReference type="EMBL" id="CAJOBG010043585">
    <property type="protein sequence ID" value="CAF4428962.1"/>
    <property type="molecule type" value="Genomic_DNA"/>
</dbReference>
<keyword evidence="3" id="KW-0863">Zinc-finger</keyword>
<evidence type="ECO:0000256" key="2">
    <source>
        <dbReference type="ARBA" id="ARBA00022723"/>
    </source>
</evidence>
<dbReference type="EMBL" id="CAJNOW010009438">
    <property type="protein sequence ID" value="CAF1563253.1"/>
    <property type="molecule type" value="Genomic_DNA"/>
</dbReference>
<dbReference type="InterPro" id="IPR022755">
    <property type="entry name" value="Znf_C2H2_jaz"/>
</dbReference>
<feature type="compositionally biased region" description="Basic and acidic residues" evidence="7">
    <location>
        <begin position="172"/>
        <end position="183"/>
    </location>
</feature>
<dbReference type="Proteomes" id="UP000681720">
    <property type="component" value="Unassembled WGS sequence"/>
</dbReference>
<feature type="region of interest" description="Disordered" evidence="7">
    <location>
        <begin position="28"/>
        <end position="65"/>
    </location>
</feature>
<evidence type="ECO:0000313" key="16">
    <source>
        <dbReference type="Proteomes" id="UP000663856"/>
    </source>
</evidence>
<keyword evidence="17" id="KW-1185">Reference proteome</keyword>
<dbReference type="GO" id="GO:0046540">
    <property type="term" value="C:U4/U6 x U5 tri-snRNP complex"/>
    <property type="evidence" value="ECO:0007669"/>
    <property type="project" value="TreeGrafter"/>
</dbReference>
<dbReference type="SMART" id="SM00451">
    <property type="entry name" value="ZnF_U1"/>
    <property type="match status" value="1"/>
</dbReference>
<dbReference type="SUPFAM" id="SSF57667">
    <property type="entry name" value="beta-beta-alpha zinc fingers"/>
    <property type="match status" value="1"/>
</dbReference>
<feature type="compositionally biased region" description="Acidic residues" evidence="7">
    <location>
        <begin position="42"/>
        <end position="55"/>
    </location>
</feature>
<evidence type="ECO:0000256" key="7">
    <source>
        <dbReference type="SAM" id="MobiDB-lite"/>
    </source>
</evidence>
<evidence type="ECO:0000256" key="6">
    <source>
        <dbReference type="ARBA" id="ARBA00023242"/>
    </source>
</evidence>
<dbReference type="InterPro" id="IPR040107">
    <property type="entry name" value="Snu23"/>
</dbReference>
<dbReference type="GO" id="GO:0008270">
    <property type="term" value="F:zinc ion binding"/>
    <property type="evidence" value="ECO:0007669"/>
    <property type="project" value="UniProtKB-KW"/>
</dbReference>
<comment type="subcellular location">
    <subcellularLocation>
        <location evidence="1">Nucleus</location>
    </subcellularLocation>
</comment>
<name>A0A816MLI5_9BILA</name>
<feature type="domain" description="U1-type" evidence="8">
    <location>
        <begin position="101"/>
        <end position="135"/>
    </location>
</feature>
<feature type="compositionally biased region" description="Basic and acidic residues" evidence="7">
    <location>
        <begin position="56"/>
        <end position="65"/>
    </location>
</feature>
<evidence type="ECO:0000313" key="13">
    <source>
        <dbReference type="EMBL" id="CAF4134899.1"/>
    </source>
</evidence>
<organism evidence="11 16">
    <name type="scientific">Rotaria magnacalcarata</name>
    <dbReference type="NCBI Taxonomy" id="392030"/>
    <lineage>
        <taxon>Eukaryota</taxon>
        <taxon>Metazoa</taxon>
        <taxon>Spiralia</taxon>
        <taxon>Gnathifera</taxon>
        <taxon>Rotifera</taxon>
        <taxon>Eurotatoria</taxon>
        <taxon>Bdelloidea</taxon>
        <taxon>Philodinida</taxon>
        <taxon>Philodinidae</taxon>
        <taxon>Rotaria</taxon>
    </lineage>
</organism>
<dbReference type="Proteomes" id="UP000663834">
    <property type="component" value="Unassembled WGS sequence"/>
</dbReference>
<dbReference type="EMBL" id="CAJOBJ010070533">
    <property type="protein sequence ID" value="CAF4458131.1"/>
    <property type="molecule type" value="Genomic_DNA"/>
</dbReference>
<comment type="caution">
    <text evidence="11">The sequence shown here is derived from an EMBL/GenBank/DDBJ whole genome shotgun (WGS) entry which is preliminary data.</text>
</comment>
<dbReference type="FunFam" id="3.30.160.60:FF:000282">
    <property type="entry name" value="Zinc finger, matrin-type 2"/>
    <property type="match status" value="1"/>
</dbReference>
<evidence type="ECO:0000313" key="10">
    <source>
        <dbReference type="EMBL" id="CAF1563253.1"/>
    </source>
</evidence>
<reference evidence="11" key="1">
    <citation type="submission" date="2021-02" db="EMBL/GenBank/DDBJ databases">
        <authorList>
            <person name="Nowell W R."/>
        </authorList>
    </citation>
    <scope>NUCLEOTIDE SEQUENCE</scope>
</reference>
<dbReference type="GO" id="GO:0005681">
    <property type="term" value="C:spliceosomal complex"/>
    <property type="evidence" value="ECO:0007669"/>
    <property type="project" value="InterPro"/>
</dbReference>
<evidence type="ECO:0000256" key="3">
    <source>
        <dbReference type="ARBA" id="ARBA00022771"/>
    </source>
</evidence>
<dbReference type="PANTHER" id="PTHR45986:SF1">
    <property type="entry name" value="ZINC FINGER MATRIN-TYPE PROTEIN 2"/>
    <property type="match status" value="1"/>
</dbReference>
<keyword evidence="2" id="KW-0479">Metal-binding</keyword>
<dbReference type="Gene3D" id="3.30.160.60">
    <property type="entry name" value="Classic Zinc Finger"/>
    <property type="match status" value="1"/>
</dbReference>
<dbReference type="InterPro" id="IPR003604">
    <property type="entry name" value="Matrin/U1-like-C_Znf_C2H2"/>
</dbReference>
<evidence type="ECO:0000256" key="4">
    <source>
        <dbReference type="ARBA" id="ARBA00022833"/>
    </source>
</evidence>
<gene>
    <name evidence="9" type="ORF">CJN711_LOCUS18614</name>
    <name evidence="15" type="ORF">GIL414_LOCUS32746</name>
    <name evidence="10" type="ORF">KQP761_LOCUS18544</name>
    <name evidence="14" type="ORF">OVN521_LOCUS36567</name>
    <name evidence="13" type="ORF">UXM345_LOCUS24221</name>
    <name evidence="11" type="ORF">WKI299_LOCUS5565</name>
    <name evidence="12" type="ORF">XDN619_LOCUS16617</name>
</gene>
<accession>A0A816MLI5</accession>
<keyword evidence="4" id="KW-0862">Zinc</keyword>
<evidence type="ECO:0000313" key="15">
    <source>
        <dbReference type="EMBL" id="CAF4458131.1"/>
    </source>
</evidence>
<dbReference type="OrthoDB" id="30343at2759"/>
<evidence type="ECO:0000313" key="9">
    <source>
        <dbReference type="EMBL" id="CAF1334737.1"/>
    </source>
</evidence>
<protein>
    <recommendedName>
        <fullName evidence="8">U1-type domain-containing protein</fullName>
    </recommendedName>
</protein>
<evidence type="ECO:0000256" key="5">
    <source>
        <dbReference type="ARBA" id="ARBA00023125"/>
    </source>
</evidence>
<dbReference type="Proteomes" id="UP000663866">
    <property type="component" value="Unassembled WGS sequence"/>
</dbReference>
<evidence type="ECO:0000259" key="8">
    <source>
        <dbReference type="SMART" id="SM00451"/>
    </source>
</evidence>
<dbReference type="Proteomes" id="UP000663842">
    <property type="component" value="Unassembled WGS sequence"/>
</dbReference>
<keyword evidence="5" id="KW-0238">DNA-binding</keyword>
<dbReference type="Proteomes" id="UP000663887">
    <property type="component" value="Unassembled WGS sequence"/>
</dbReference>
<evidence type="ECO:0000313" key="12">
    <source>
        <dbReference type="EMBL" id="CAF2091141.1"/>
    </source>
</evidence>
<dbReference type="Proteomes" id="UP000663855">
    <property type="component" value="Unassembled WGS sequence"/>
</dbReference>
<dbReference type="AlphaFoldDB" id="A0A816MLI5"/>
<dbReference type="EMBL" id="CAJNRF010001558">
    <property type="protein sequence ID" value="CAF2017254.1"/>
    <property type="molecule type" value="Genomic_DNA"/>
</dbReference>
<evidence type="ECO:0000313" key="14">
    <source>
        <dbReference type="EMBL" id="CAF4428962.1"/>
    </source>
</evidence>
<feature type="region of interest" description="Disordered" evidence="7">
    <location>
        <begin position="172"/>
        <end position="212"/>
    </location>
</feature>
<dbReference type="InterPro" id="IPR036236">
    <property type="entry name" value="Znf_C2H2_sf"/>
</dbReference>
<evidence type="ECO:0000256" key="1">
    <source>
        <dbReference type="ARBA" id="ARBA00004123"/>
    </source>
</evidence>
<evidence type="ECO:0000313" key="17">
    <source>
        <dbReference type="Proteomes" id="UP000663866"/>
    </source>
</evidence>